<dbReference type="Pfam" id="PF14223">
    <property type="entry name" value="Retrotran_gag_2"/>
    <property type="match status" value="1"/>
</dbReference>
<name>A0A4S4MAM0_9APHY</name>
<evidence type="ECO:0000313" key="2">
    <source>
        <dbReference type="Proteomes" id="UP000308730"/>
    </source>
</evidence>
<protein>
    <recommendedName>
        <fullName evidence="3">DUF4219 domain-containing protein</fullName>
    </recommendedName>
</protein>
<reference evidence="1 2" key="1">
    <citation type="submission" date="2019-02" db="EMBL/GenBank/DDBJ databases">
        <title>Genome sequencing of the rare red list fungi Antrodiella citrinella (Flaviporus citrinellus).</title>
        <authorList>
            <person name="Buettner E."/>
            <person name="Kellner H."/>
        </authorList>
    </citation>
    <scope>NUCLEOTIDE SEQUENCE [LARGE SCALE GENOMIC DNA]</scope>
    <source>
        <strain evidence="1 2">DSM 108506</strain>
    </source>
</reference>
<organism evidence="1 2">
    <name type="scientific">Antrodiella citrinella</name>
    <dbReference type="NCBI Taxonomy" id="2447956"/>
    <lineage>
        <taxon>Eukaryota</taxon>
        <taxon>Fungi</taxon>
        <taxon>Dikarya</taxon>
        <taxon>Basidiomycota</taxon>
        <taxon>Agaricomycotina</taxon>
        <taxon>Agaricomycetes</taxon>
        <taxon>Polyporales</taxon>
        <taxon>Steccherinaceae</taxon>
        <taxon>Antrodiella</taxon>
    </lineage>
</organism>
<dbReference type="Proteomes" id="UP000308730">
    <property type="component" value="Unassembled WGS sequence"/>
</dbReference>
<comment type="caution">
    <text evidence="1">The sequence shown here is derived from an EMBL/GenBank/DDBJ whole genome shotgun (WGS) entry which is preliminary data.</text>
</comment>
<keyword evidence="2" id="KW-1185">Reference proteome</keyword>
<accession>A0A4S4MAM0</accession>
<evidence type="ECO:0000313" key="1">
    <source>
        <dbReference type="EMBL" id="THH21591.1"/>
    </source>
</evidence>
<evidence type="ECO:0008006" key="3">
    <source>
        <dbReference type="Google" id="ProtNLM"/>
    </source>
</evidence>
<gene>
    <name evidence="1" type="ORF">EUX98_g8350</name>
</gene>
<sequence length="149" mass="16562">MSTSAFAKVPMLIGSNYLEWAETAEAFFMSQDLWTVVEGTFRKPTLAADRSNATEYNDWVSKNDKARGYIRLSISPSILHLVSGLNAEASWDALAAAFGTASAAVIYADFRELLNVHISGDSSPIPSINKMRMLIALMRPTARWYRIRP</sequence>
<dbReference type="EMBL" id="SGPM01000443">
    <property type="protein sequence ID" value="THH21591.1"/>
    <property type="molecule type" value="Genomic_DNA"/>
</dbReference>
<dbReference type="AlphaFoldDB" id="A0A4S4MAM0"/>
<proteinExistence type="predicted"/>
<dbReference type="OrthoDB" id="2741288at2759"/>